<reference evidence="1" key="1">
    <citation type="journal article" date="2020" name="Stud. Mycol.">
        <title>101 Dothideomycetes genomes: a test case for predicting lifestyles and emergence of pathogens.</title>
        <authorList>
            <person name="Haridas S."/>
            <person name="Albert R."/>
            <person name="Binder M."/>
            <person name="Bloem J."/>
            <person name="Labutti K."/>
            <person name="Salamov A."/>
            <person name="Andreopoulos B."/>
            <person name="Baker S."/>
            <person name="Barry K."/>
            <person name="Bills G."/>
            <person name="Bluhm B."/>
            <person name="Cannon C."/>
            <person name="Castanera R."/>
            <person name="Culley D."/>
            <person name="Daum C."/>
            <person name="Ezra D."/>
            <person name="Gonzalez J."/>
            <person name="Henrissat B."/>
            <person name="Kuo A."/>
            <person name="Liang C."/>
            <person name="Lipzen A."/>
            <person name="Lutzoni F."/>
            <person name="Magnuson J."/>
            <person name="Mondo S."/>
            <person name="Nolan M."/>
            <person name="Ohm R."/>
            <person name="Pangilinan J."/>
            <person name="Park H.-J."/>
            <person name="Ramirez L."/>
            <person name="Alfaro M."/>
            <person name="Sun H."/>
            <person name="Tritt A."/>
            <person name="Yoshinaga Y."/>
            <person name="Zwiers L.-H."/>
            <person name="Turgeon B."/>
            <person name="Goodwin S."/>
            <person name="Spatafora J."/>
            <person name="Crous P."/>
            <person name="Grigoriev I."/>
        </authorList>
    </citation>
    <scope>NUCLEOTIDE SEQUENCE</scope>
    <source>
        <strain evidence="1">CBS 130266</strain>
    </source>
</reference>
<sequence length="190" mass="21871">MDGVGTNSLFLRIPRELRDTIYQEAFINTYSEAEVSDNLFDHIVHFIDVTKPIALLRASKQIHHEAKEVLINLVKTTVVKVGLLENKDSQHIHYFLRSCPFLHIAVDPNYNLQRVLDRTEFQSAQIDVISPVKMFPAFAKSALEHMGDSYRSAAFMRCLVRTRATKVRLRIRETEGARCWFVGDLAPSRR</sequence>
<dbReference type="EMBL" id="MU007019">
    <property type="protein sequence ID" value="KAF2433805.1"/>
    <property type="molecule type" value="Genomic_DNA"/>
</dbReference>
<dbReference type="AlphaFoldDB" id="A0A9P4U1G8"/>
<gene>
    <name evidence="1" type="ORF">EJ08DRAFT_40219</name>
</gene>
<evidence type="ECO:0008006" key="3">
    <source>
        <dbReference type="Google" id="ProtNLM"/>
    </source>
</evidence>
<accession>A0A9P4U1G8</accession>
<dbReference type="Proteomes" id="UP000800235">
    <property type="component" value="Unassembled WGS sequence"/>
</dbReference>
<keyword evidence="2" id="KW-1185">Reference proteome</keyword>
<evidence type="ECO:0000313" key="2">
    <source>
        <dbReference type="Proteomes" id="UP000800235"/>
    </source>
</evidence>
<organism evidence="1 2">
    <name type="scientific">Tothia fuscella</name>
    <dbReference type="NCBI Taxonomy" id="1048955"/>
    <lineage>
        <taxon>Eukaryota</taxon>
        <taxon>Fungi</taxon>
        <taxon>Dikarya</taxon>
        <taxon>Ascomycota</taxon>
        <taxon>Pezizomycotina</taxon>
        <taxon>Dothideomycetes</taxon>
        <taxon>Pleosporomycetidae</taxon>
        <taxon>Venturiales</taxon>
        <taxon>Cylindrosympodiaceae</taxon>
        <taxon>Tothia</taxon>
    </lineage>
</organism>
<proteinExistence type="predicted"/>
<evidence type="ECO:0000313" key="1">
    <source>
        <dbReference type="EMBL" id="KAF2433805.1"/>
    </source>
</evidence>
<comment type="caution">
    <text evidence="1">The sequence shown here is derived from an EMBL/GenBank/DDBJ whole genome shotgun (WGS) entry which is preliminary data.</text>
</comment>
<name>A0A9P4U1G8_9PEZI</name>
<protein>
    <recommendedName>
        <fullName evidence="3">F-box domain-containing protein</fullName>
    </recommendedName>
</protein>
<dbReference type="OrthoDB" id="5314997at2759"/>